<keyword evidence="2" id="KW-1185">Reference proteome</keyword>
<sequence>MLDKLLRDLLGGVRFPAGSEQFKLLVCGLKKPLDEIETPLFMLLCWALRDTTSISSIALQCLESIGIL</sequence>
<gene>
    <name evidence="1" type="ORF">SAMN04487926_119103</name>
</gene>
<comment type="caution">
    <text evidence="1">The sequence shown here is derived from an EMBL/GenBank/DDBJ whole genome shotgun (WGS) entry which is preliminary data.</text>
</comment>
<dbReference type="Proteomes" id="UP000198900">
    <property type="component" value="Unassembled WGS sequence"/>
</dbReference>
<protein>
    <submittedName>
        <fullName evidence="1">Uncharacterized protein</fullName>
    </submittedName>
</protein>
<proteinExistence type="predicted"/>
<name>A0A7Z7FJL2_9BURK</name>
<evidence type="ECO:0000313" key="1">
    <source>
        <dbReference type="EMBL" id="SDI57028.1"/>
    </source>
</evidence>
<accession>A0A7Z7FJL2</accession>
<dbReference type="RefSeq" id="WP_091784444.1">
    <property type="nucleotide sequence ID" value="NZ_FNDI01000019.1"/>
</dbReference>
<evidence type="ECO:0000313" key="2">
    <source>
        <dbReference type="Proteomes" id="UP000198900"/>
    </source>
</evidence>
<organism evidence="1 2">
    <name type="scientific">Paraburkholderia steynii</name>
    <dbReference type="NCBI Taxonomy" id="1245441"/>
    <lineage>
        <taxon>Bacteria</taxon>
        <taxon>Pseudomonadati</taxon>
        <taxon>Pseudomonadota</taxon>
        <taxon>Betaproteobacteria</taxon>
        <taxon>Burkholderiales</taxon>
        <taxon>Burkholderiaceae</taxon>
        <taxon>Paraburkholderia</taxon>
    </lineage>
</organism>
<dbReference type="EMBL" id="FNDI01000019">
    <property type="protein sequence ID" value="SDI57028.1"/>
    <property type="molecule type" value="Genomic_DNA"/>
</dbReference>
<dbReference type="AlphaFoldDB" id="A0A7Z7FJL2"/>
<reference evidence="1" key="1">
    <citation type="submission" date="2016-10" db="EMBL/GenBank/DDBJ databases">
        <authorList>
            <person name="Varghese N."/>
            <person name="Submissions S."/>
        </authorList>
    </citation>
    <scope>NUCLEOTIDE SEQUENCE [LARGE SCALE GENOMIC DNA]</scope>
    <source>
        <strain evidence="1">YR281</strain>
    </source>
</reference>